<protein>
    <submittedName>
        <fullName evidence="2">Uncharacterized protein</fullName>
    </submittedName>
</protein>
<feature type="compositionally biased region" description="Basic and acidic residues" evidence="1">
    <location>
        <begin position="14"/>
        <end position="26"/>
    </location>
</feature>
<feature type="region of interest" description="Disordered" evidence="1">
    <location>
        <begin position="47"/>
        <end position="94"/>
    </location>
</feature>
<reference evidence="2 3" key="1">
    <citation type="submission" date="2017-08" db="EMBL/GenBank/DDBJ databases">
        <title>Burning lignite coal seam in the remote Altai Mountains harbors a hydrogen-driven thermophilic microbial community.</title>
        <authorList>
            <person name="Kadnikov V.V."/>
            <person name="Mardanov A.V."/>
            <person name="Ivasenko D."/>
            <person name="Beletsky A.V."/>
            <person name="Karnachuk O.V."/>
            <person name="Ravin N.V."/>
        </authorList>
    </citation>
    <scope>NUCLEOTIDE SEQUENCE [LARGE SCALE GENOMIC DNA]</scope>
    <source>
        <strain evidence="2">AL31</strain>
    </source>
</reference>
<feature type="region of interest" description="Disordered" evidence="1">
    <location>
        <begin position="1"/>
        <end position="26"/>
    </location>
</feature>
<comment type="caution">
    <text evidence="2">The sequence shown here is derived from an EMBL/GenBank/DDBJ whole genome shotgun (WGS) entry which is preliminary data.</text>
</comment>
<name>A0A2T5G7B7_9BACL</name>
<dbReference type="EMBL" id="PEBW01000003">
    <property type="protein sequence ID" value="PTQ52062.1"/>
    <property type="molecule type" value="Genomic_DNA"/>
</dbReference>
<dbReference type="Proteomes" id="UP000244016">
    <property type="component" value="Unassembled WGS sequence"/>
</dbReference>
<dbReference type="AlphaFoldDB" id="A0A2T5G7B7"/>
<proteinExistence type="predicted"/>
<evidence type="ECO:0000313" key="2">
    <source>
        <dbReference type="EMBL" id="PTQ52062.1"/>
    </source>
</evidence>
<organism evidence="2 3">
    <name type="scientific">Brockia lithotrophica</name>
    <dbReference type="NCBI Taxonomy" id="933949"/>
    <lineage>
        <taxon>Bacteria</taxon>
        <taxon>Bacillati</taxon>
        <taxon>Bacillota</taxon>
        <taxon>Bacilli</taxon>
        <taxon>Bacillales</taxon>
        <taxon>Bacillales Family X. Incertae Sedis</taxon>
        <taxon>Brockia</taxon>
    </lineage>
</organism>
<evidence type="ECO:0000313" key="3">
    <source>
        <dbReference type="Proteomes" id="UP000244016"/>
    </source>
</evidence>
<sequence length="94" mass="11080">MPERCSSSHARRVRLPDRREPLRESGEEVIRPLRRTRALLIRKQCRPYPDPADAHPYSRPGTPWRRCRRSLHPAGRAGRTRPSSWGRTSVHYCR</sequence>
<gene>
    <name evidence="2" type="ORF">BLITH_1029</name>
</gene>
<evidence type="ECO:0000256" key="1">
    <source>
        <dbReference type="SAM" id="MobiDB-lite"/>
    </source>
</evidence>
<accession>A0A2T5G7B7</accession>